<accession>A0A9P4JG94</accession>
<dbReference type="PROSITE" id="PS00798">
    <property type="entry name" value="ALDOKETO_REDUCTASE_1"/>
    <property type="match status" value="1"/>
</dbReference>
<organism evidence="7 8">
    <name type="scientific">Delitschia confertaspora ATCC 74209</name>
    <dbReference type="NCBI Taxonomy" id="1513339"/>
    <lineage>
        <taxon>Eukaryota</taxon>
        <taxon>Fungi</taxon>
        <taxon>Dikarya</taxon>
        <taxon>Ascomycota</taxon>
        <taxon>Pezizomycotina</taxon>
        <taxon>Dothideomycetes</taxon>
        <taxon>Pleosporomycetidae</taxon>
        <taxon>Pleosporales</taxon>
        <taxon>Delitschiaceae</taxon>
        <taxon>Delitschia</taxon>
    </lineage>
</organism>
<proteinExistence type="inferred from homology"/>
<dbReference type="Pfam" id="PF00248">
    <property type="entry name" value="Aldo_ket_red"/>
    <property type="match status" value="1"/>
</dbReference>
<dbReference type="InterPro" id="IPR036812">
    <property type="entry name" value="NAD(P)_OxRdtase_dom_sf"/>
</dbReference>
<comment type="caution">
    <text evidence="7">The sequence shown here is derived from an EMBL/GenBank/DDBJ whole genome shotgun (WGS) entry which is preliminary data.</text>
</comment>
<evidence type="ECO:0000256" key="1">
    <source>
        <dbReference type="ARBA" id="ARBA00007905"/>
    </source>
</evidence>
<dbReference type="InterPro" id="IPR023210">
    <property type="entry name" value="NADP_OxRdtase_dom"/>
</dbReference>
<feature type="binding site" evidence="4">
    <location>
        <position position="109"/>
    </location>
    <ligand>
        <name>substrate</name>
    </ligand>
</feature>
<dbReference type="PRINTS" id="PR00069">
    <property type="entry name" value="ALDKETRDTASE"/>
</dbReference>
<sequence length="313" mass="35163">MAHQGTQFTLNTGAKIPAIGFGTWQDADAQEPAVTTAIKAGYRHIDTARVYTTEVAVGKAIKKSSVPRDQLFITTKLWNNAHHPDDVEKYLEASLKDLDTDYVDLFLMHWPSAFARGDEMFPKDDNGKNKTTDTDFVETYKAMEKCYKSGKAKAIGISNFSKGELERLLKETSVVPAVHQLERHPWLQQQSFMDFHREKGIHVTQYSPFGNQNEAYDKGKNMGKLMDDPVLVEVGKKYGKSGAQVALAWGITEGHSVIPKSKTEHRIKSNLEGDFKLDAEDVRKIRGIDKKLRLNDPSGSFGYNFFSDLEGKN</sequence>
<dbReference type="GO" id="GO:0016491">
    <property type="term" value="F:oxidoreductase activity"/>
    <property type="evidence" value="ECO:0007669"/>
    <property type="project" value="UniProtKB-KW"/>
</dbReference>
<evidence type="ECO:0000313" key="8">
    <source>
        <dbReference type="Proteomes" id="UP000799536"/>
    </source>
</evidence>
<dbReference type="Proteomes" id="UP000799536">
    <property type="component" value="Unassembled WGS sequence"/>
</dbReference>
<dbReference type="AlphaFoldDB" id="A0A9P4JG94"/>
<evidence type="ECO:0000256" key="2">
    <source>
        <dbReference type="ARBA" id="ARBA00023002"/>
    </source>
</evidence>
<keyword evidence="2" id="KW-0560">Oxidoreductase</keyword>
<comment type="similarity">
    <text evidence="1">Belongs to the aldo/keto reductase family.</text>
</comment>
<gene>
    <name evidence="7" type="ORF">GQ43DRAFT_443135</name>
</gene>
<evidence type="ECO:0000313" key="7">
    <source>
        <dbReference type="EMBL" id="KAF2198655.1"/>
    </source>
</evidence>
<dbReference type="PIRSF" id="PIRSF000097">
    <property type="entry name" value="AKR"/>
    <property type="match status" value="1"/>
</dbReference>
<name>A0A9P4JG94_9PLEO</name>
<evidence type="ECO:0000256" key="5">
    <source>
        <dbReference type="PIRSR" id="PIRSR000097-3"/>
    </source>
</evidence>
<dbReference type="CDD" id="cd19071">
    <property type="entry name" value="AKR_AKR1-5-like"/>
    <property type="match status" value="1"/>
</dbReference>
<dbReference type="Gene3D" id="3.20.20.100">
    <property type="entry name" value="NADP-dependent oxidoreductase domain"/>
    <property type="match status" value="1"/>
</dbReference>
<feature type="site" description="Lowers pKa of active site Tyr" evidence="5">
    <location>
        <position position="76"/>
    </location>
</feature>
<feature type="active site" description="Proton donor" evidence="3">
    <location>
        <position position="51"/>
    </location>
</feature>
<dbReference type="PANTHER" id="PTHR11732">
    <property type="entry name" value="ALDO/KETO REDUCTASE"/>
    <property type="match status" value="1"/>
</dbReference>
<keyword evidence="8" id="KW-1185">Reference proteome</keyword>
<evidence type="ECO:0000256" key="4">
    <source>
        <dbReference type="PIRSR" id="PIRSR000097-2"/>
    </source>
</evidence>
<dbReference type="InterPro" id="IPR018170">
    <property type="entry name" value="Aldo/ket_reductase_CS"/>
</dbReference>
<dbReference type="InterPro" id="IPR020471">
    <property type="entry name" value="AKR"/>
</dbReference>
<dbReference type="FunFam" id="3.20.20.100:FF:000007">
    <property type="entry name" value="NAD(P)H-dependent D-xylose reductase xyl1"/>
    <property type="match status" value="1"/>
</dbReference>
<evidence type="ECO:0000259" key="6">
    <source>
        <dbReference type="Pfam" id="PF00248"/>
    </source>
</evidence>
<dbReference type="PROSITE" id="PS00062">
    <property type="entry name" value="ALDOKETO_REDUCTASE_2"/>
    <property type="match status" value="1"/>
</dbReference>
<protein>
    <submittedName>
        <fullName evidence="7">Aldo/keto reductase</fullName>
    </submittedName>
</protein>
<evidence type="ECO:0000256" key="3">
    <source>
        <dbReference type="PIRSR" id="PIRSR000097-1"/>
    </source>
</evidence>
<reference evidence="7" key="1">
    <citation type="journal article" date="2020" name="Stud. Mycol.">
        <title>101 Dothideomycetes genomes: a test case for predicting lifestyles and emergence of pathogens.</title>
        <authorList>
            <person name="Haridas S."/>
            <person name="Albert R."/>
            <person name="Binder M."/>
            <person name="Bloem J."/>
            <person name="Labutti K."/>
            <person name="Salamov A."/>
            <person name="Andreopoulos B."/>
            <person name="Baker S."/>
            <person name="Barry K."/>
            <person name="Bills G."/>
            <person name="Bluhm B."/>
            <person name="Cannon C."/>
            <person name="Castanera R."/>
            <person name="Culley D."/>
            <person name="Daum C."/>
            <person name="Ezra D."/>
            <person name="Gonzalez J."/>
            <person name="Henrissat B."/>
            <person name="Kuo A."/>
            <person name="Liang C."/>
            <person name="Lipzen A."/>
            <person name="Lutzoni F."/>
            <person name="Magnuson J."/>
            <person name="Mondo S."/>
            <person name="Nolan M."/>
            <person name="Ohm R."/>
            <person name="Pangilinan J."/>
            <person name="Park H.-J."/>
            <person name="Ramirez L."/>
            <person name="Alfaro M."/>
            <person name="Sun H."/>
            <person name="Tritt A."/>
            <person name="Yoshinaga Y."/>
            <person name="Zwiers L.-H."/>
            <person name="Turgeon B."/>
            <person name="Goodwin S."/>
            <person name="Spatafora J."/>
            <person name="Crous P."/>
            <person name="Grigoriev I."/>
        </authorList>
    </citation>
    <scope>NUCLEOTIDE SEQUENCE</scope>
    <source>
        <strain evidence="7">ATCC 74209</strain>
    </source>
</reference>
<dbReference type="OrthoDB" id="416253at2759"/>
<dbReference type="EMBL" id="ML994127">
    <property type="protein sequence ID" value="KAF2198655.1"/>
    <property type="molecule type" value="Genomic_DNA"/>
</dbReference>
<feature type="domain" description="NADP-dependent oxidoreductase" evidence="6">
    <location>
        <begin position="19"/>
        <end position="289"/>
    </location>
</feature>
<dbReference type="SUPFAM" id="SSF51430">
    <property type="entry name" value="NAD(P)-linked oxidoreductase"/>
    <property type="match status" value="1"/>
</dbReference>